<keyword evidence="3" id="KW-1185">Reference proteome</keyword>
<evidence type="ECO:0008006" key="4">
    <source>
        <dbReference type="Google" id="ProtNLM"/>
    </source>
</evidence>
<dbReference type="Pfam" id="PF11239">
    <property type="entry name" value="DUF3040"/>
    <property type="match status" value="1"/>
</dbReference>
<reference evidence="2" key="2">
    <citation type="submission" date="2020-09" db="EMBL/GenBank/DDBJ databases">
        <authorList>
            <person name="Sun Q."/>
            <person name="Ohkuma M."/>
        </authorList>
    </citation>
    <scope>NUCLEOTIDE SEQUENCE</scope>
    <source>
        <strain evidence="2">JCM 3302</strain>
    </source>
</reference>
<feature type="transmembrane region" description="Helical" evidence="1">
    <location>
        <begin position="56"/>
        <end position="74"/>
    </location>
</feature>
<dbReference type="EMBL" id="BNBC01000011">
    <property type="protein sequence ID" value="GHE72924.1"/>
    <property type="molecule type" value="Genomic_DNA"/>
</dbReference>
<dbReference type="Proteomes" id="UP000641386">
    <property type="component" value="Unassembled WGS sequence"/>
</dbReference>
<dbReference type="InterPro" id="IPR021401">
    <property type="entry name" value="DUF3040"/>
</dbReference>
<keyword evidence="1" id="KW-0812">Transmembrane</keyword>
<evidence type="ECO:0000313" key="2">
    <source>
        <dbReference type="EMBL" id="GHE72924.1"/>
    </source>
</evidence>
<protein>
    <recommendedName>
        <fullName evidence="4">DUF3040 domain-containing protein</fullName>
    </recommendedName>
</protein>
<accession>A0A918ZVT6</accession>
<evidence type="ECO:0000313" key="3">
    <source>
        <dbReference type="Proteomes" id="UP000641386"/>
    </source>
</evidence>
<dbReference type="AlphaFoldDB" id="A0A918ZVT6"/>
<dbReference type="RefSeq" id="WP_030180950.1">
    <property type="nucleotide sequence ID" value="NZ_BNBC01000011.1"/>
</dbReference>
<evidence type="ECO:0000256" key="1">
    <source>
        <dbReference type="SAM" id="Phobius"/>
    </source>
</evidence>
<comment type="caution">
    <text evidence="2">The sequence shown here is derived from an EMBL/GenBank/DDBJ whole genome shotgun (WGS) entry which is preliminary data.</text>
</comment>
<keyword evidence="1" id="KW-1133">Transmembrane helix</keyword>
<organism evidence="2 3">
    <name type="scientific">Streptomyces spiralis</name>
    <dbReference type="NCBI Taxonomy" id="66376"/>
    <lineage>
        <taxon>Bacteria</taxon>
        <taxon>Bacillati</taxon>
        <taxon>Actinomycetota</taxon>
        <taxon>Actinomycetes</taxon>
        <taxon>Kitasatosporales</taxon>
        <taxon>Streptomycetaceae</taxon>
        <taxon>Streptomyces</taxon>
    </lineage>
</organism>
<reference evidence="2" key="1">
    <citation type="journal article" date="2014" name="Int. J. Syst. Evol. Microbiol.">
        <title>Complete genome sequence of Corynebacterium casei LMG S-19264T (=DSM 44701T), isolated from a smear-ripened cheese.</title>
        <authorList>
            <consortium name="US DOE Joint Genome Institute (JGI-PGF)"/>
            <person name="Walter F."/>
            <person name="Albersmeier A."/>
            <person name="Kalinowski J."/>
            <person name="Ruckert C."/>
        </authorList>
    </citation>
    <scope>NUCLEOTIDE SEQUENCE</scope>
    <source>
        <strain evidence="2">JCM 3302</strain>
    </source>
</reference>
<sequence>MSTSRLPDHEQRILDEIERALSRDRRLVRRLRVSRRRGPDLAGVVSRVARYAPRPWTVVALLAVSVALMTAGIVTSDPGVIWAFAVVWPVALYAVFRLLCRRSRTS</sequence>
<name>A0A918ZVT6_9ACTN</name>
<gene>
    <name evidence="2" type="ORF">GCM10014715_28910</name>
</gene>
<proteinExistence type="predicted"/>
<feature type="transmembrane region" description="Helical" evidence="1">
    <location>
        <begin position="80"/>
        <end position="100"/>
    </location>
</feature>
<keyword evidence="1" id="KW-0472">Membrane</keyword>